<dbReference type="InterPro" id="IPR046373">
    <property type="entry name" value="Acyl-CoA_Oxase/DH_mid-dom_sf"/>
</dbReference>
<dbReference type="SUPFAM" id="SSF56645">
    <property type="entry name" value="Acyl-CoA dehydrogenase NM domain-like"/>
    <property type="match status" value="1"/>
</dbReference>
<comment type="caution">
    <text evidence="10">The sequence shown here is derived from an EMBL/GenBank/DDBJ whole genome shotgun (WGS) entry which is preliminary data.</text>
</comment>
<dbReference type="Gene3D" id="1.20.140.10">
    <property type="entry name" value="Butyryl-CoA Dehydrogenase, subunit A, domain 3"/>
    <property type="match status" value="1"/>
</dbReference>
<dbReference type="InterPro" id="IPR006091">
    <property type="entry name" value="Acyl-CoA_Oxase/DH_mid-dom"/>
</dbReference>
<feature type="domain" description="Acyl-CoA oxidase/dehydrogenase middle" evidence="8">
    <location>
        <begin position="126"/>
        <end position="206"/>
    </location>
</feature>
<dbReference type="InterPro" id="IPR009100">
    <property type="entry name" value="AcylCoA_DH/oxidase_NM_dom_sf"/>
</dbReference>
<dbReference type="Gene3D" id="1.10.540.10">
    <property type="entry name" value="Acyl-CoA dehydrogenase/oxidase, N-terminal domain"/>
    <property type="match status" value="1"/>
</dbReference>
<dbReference type="InterPro" id="IPR037069">
    <property type="entry name" value="AcylCoA_DH/ox_N_sf"/>
</dbReference>
<dbReference type="EMBL" id="JAHCDA010000001">
    <property type="protein sequence ID" value="MBS7809967.1"/>
    <property type="molecule type" value="Genomic_DNA"/>
</dbReference>
<dbReference type="Pfam" id="PF02770">
    <property type="entry name" value="Acyl-CoA_dh_M"/>
    <property type="match status" value="1"/>
</dbReference>
<dbReference type="SUPFAM" id="SSF47203">
    <property type="entry name" value="Acyl-CoA dehydrogenase C-terminal domain-like"/>
    <property type="match status" value="1"/>
</dbReference>
<name>A0ABS5Q8E8_9PROT</name>
<comment type="cofactor">
    <cofactor evidence="1 6">
        <name>FAD</name>
        <dbReference type="ChEBI" id="CHEBI:57692"/>
    </cofactor>
</comment>
<dbReference type="CDD" id="cd00567">
    <property type="entry name" value="ACAD"/>
    <property type="match status" value="1"/>
</dbReference>
<dbReference type="InterPro" id="IPR009075">
    <property type="entry name" value="AcylCo_DH/oxidase_C"/>
</dbReference>
<keyword evidence="3 6" id="KW-0285">Flavoprotein</keyword>
<keyword evidence="11" id="KW-1185">Reference proteome</keyword>
<evidence type="ECO:0000256" key="1">
    <source>
        <dbReference type="ARBA" id="ARBA00001974"/>
    </source>
</evidence>
<evidence type="ECO:0000313" key="11">
    <source>
        <dbReference type="Proteomes" id="UP000766336"/>
    </source>
</evidence>
<keyword evidence="4 6" id="KW-0274">FAD</keyword>
<comment type="similarity">
    <text evidence="2 6">Belongs to the acyl-CoA dehydrogenase family.</text>
</comment>
<evidence type="ECO:0000259" key="8">
    <source>
        <dbReference type="Pfam" id="PF02770"/>
    </source>
</evidence>
<protein>
    <submittedName>
        <fullName evidence="10">Acyl-CoA dehydrogenase family protein</fullName>
    </submittedName>
</protein>
<evidence type="ECO:0000259" key="7">
    <source>
        <dbReference type="Pfam" id="PF00441"/>
    </source>
</evidence>
<evidence type="ECO:0000256" key="3">
    <source>
        <dbReference type="ARBA" id="ARBA00022630"/>
    </source>
</evidence>
<evidence type="ECO:0000313" key="10">
    <source>
        <dbReference type="EMBL" id="MBS7809967.1"/>
    </source>
</evidence>
<dbReference type="Pfam" id="PF02771">
    <property type="entry name" value="Acyl-CoA_dh_N"/>
    <property type="match status" value="1"/>
</dbReference>
<feature type="domain" description="Acyl-CoA dehydrogenase/oxidase N-terminal" evidence="9">
    <location>
        <begin position="7"/>
        <end position="118"/>
    </location>
</feature>
<proteinExistence type="inferred from homology"/>
<evidence type="ECO:0000256" key="4">
    <source>
        <dbReference type="ARBA" id="ARBA00022827"/>
    </source>
</evidence>
<sequence length="381" mass="41059">MDFDLNESQALLQDSIRKSLTAKYGFENRKAYMASETGWSREMWAQYAELGLLGLPFSEEDGGFGGGPEETMLVAEQMGRHITLEPWFSTVVLGGGFLRHGADAALRGELVPAIAAGEALISLAQVERQSRYDLFDVTTTAKKDGEGYAITGRKGMVLHGDTADWFVVSARVSGGQRDKGGIGLFLVSAKTPGVDVRGFRLVDGGRAAEVDFTNARAHAVLGDAEGGLPILDRVVDEAIAALAAEAIGAMEVVHNMTLDYLKTRQQFGKVIGTFQALQHRAADMLVALEQSRSMAYFATMAAQGSDAVERRKNMHAVKAQIGRSQRFVGQQSIQLHGGIAMTMEYGAGHYFKRLTVNEAMFGDTDHHLRALADAGGLVQAA</sequence>
<dbReference type="PANTHER" id="PTHR43884:SF20">
    <property type="entry name" value="ACYL-COA DEHYDROGENASE FADE28"/>
    <property type="match status" value="1"/>
</dbReference>
<dbReference type="Gene3D" id="2.40.110.10">
    <property type="entry name" value="Butyryl-CoA Dehydrogenase, subunit A, domain 2"/>
    <property type="match status" value="1"/>
</dbReference>
<dbReference type="Proteomes" id="UP000766336">
    <property type="component" value="Unassembled WGS sequence"/>
</dbReference>
<evidence type="ECO:0000256" key="2">
    <source>
        <dbReference type="ARBA" id="ARBA00009347"/>
    </source>
</evidence>
<evidence type="ECO:0000256" key="5">
    <source>
        <dbReference type="ARBA" id="ARBA00023002"/>
    </source>
</evidence>
<organism evidence="10 11">
    <name type="scientific">Roseococcus pinisoli</name>
    <dbReference type="NCBI Taxonomy" id="2835040"/>
    <lineage>
        <taxon>Bacteria</taxon>
        <taxon>Pseudomonadati</taxon>
        <taxon>Pseudomonadota</taxon>
        <taxon>Alphaproteobacteria</taxon>
        <taxon>Acetobacterales</taxon>
        <taxon>Roseomonadaceae</taxon>
        <taxon>Roseococcus</taxon>
    </lineage>
</organism>
<dbReference type="RefSeq" id="WP_213668619.1">
    <property type="nucleotide sequence ID" value="NZ_JAHCDA010000001.1"/>
</dbReference>
<evidence type="ECO:0000259" key="9">
    <source>
        <dbReference type="Pfam" id="PF02771"/>
    </source>
</evidence>
<dbReference type="InterPro" id="IPR013786">
    <property type="entry name" value="AcylCoA_DH/ox_N"/>
</dbReference>
<feature type="domain" description="Acyl-CoA dehydrogenase/oxidase C-terminal" evidence="7">
    <location>
        <begin position="240"/>
        <end position="374"/>
    </location>
</feature>
<gene>
    <name evidence="10" type="ORF">KHU32_03395</name>
</gene>
<reference evidence="10 11" key="1">
    <citation type="submission" date="2021-05" db="EMBL/GenBank/DDBJ databases">
        <title>Roseococcus sp. XZZS9, whole genome shotgun sequencing project.</title>
        <authorList>
            <person name="Zhao G."/>
            <person name="Shen L."/>
        </authorList>
    </citation>
    <scope>NUCLEOTIDE SEQUENCE [LARGE SCALE GENOMIC DNA]</scope>
    <source>
        <strain evidence="10 11">XZZS9</strain>
    </source>
</reference>
<evidence type="ECO:0000256" key="6">
    <source>
        <dbReference type="RuleBase" id="RU362125"/>
    </source>
</evidence>
<keyword evidence="5 6" id="KW-0560">Oxidoreductase</keyword>
<accession>A0ABS5Q8E8</accession>
<dbReference type="Pfam" id="PF00441">
    <property type="entry name" value="Acyl-CoA_dh_1"/>
    <property type="match status" value="1"/>
</dbReference>
<dbReference type="InterPro" id="IPR036250">
    <property type="entry name" value="AcylCo_DH-like_C"/>
</dbReference>
<dbReference type="PANTHER" id="PTHR43884">
    <property type="entry name" value="ACYL-COA DEHYDROGENASE"/>
    <property type="match status" value="1"/>
</dbReference>